<evidence type="ECO:0000313" key="2">
    <source>
        <dbReference type="EMBL" id="ADD43410.1"/>
    </source>
</evidence>
<feature type="transmembrane region" description="Helical" evidence="1">
    <location>
        <begin position="44"/>
        <end position="66"/>
    </location>
</feature>
<gene>
    <name evidence="2" type="ordered locus">Snas_3753</name>
</gene>
<organism evidence="2 3">
    <name type="scientific">Stackebrandtia nassauensis (strain DSM 44728 / CIP 108903 / NRRL B-16338 / NBRC 102104 / LLR-40K-21)</name>
    <dbReference type="NCBI Taxonomy" id="446470"/>
    <lineage>
        <taxon>Bacteria</taxon>
        <taxon>Bacillati</taxon>
        <taxon>Actinomycetota</taxon>
        <taxon>Actinomycetes</taxon>
        <taxon>Glycomycetales</taxon>
        <taxon>Glycomycetaceae</taxon>
        <taxon>Stackebrandtia</taxon>
    </lineage>
</organism>
<name>D3PXT0_STANL</name>
<keyword evidence="1" id="KW-0812">Transmembrane</keyword>
<evidence type="ECO:0000313" key="3">
    <source>
        <dbReference type="Proteomes" id="UP000000844"/>
    </source>
</evidence>
<dbReference type="HOGENOM" id="CLU_039049_0_0_11"/>
<dbReference type="EMBL" id="CP001778">
    <property type="protein sequence ID" value="ADD43410.1"/>
    <property type="molecule type" value="Genomic_DNA"/>
</dbReference>
<dbReference type="AlphaFoldDB" id="D3PXT0"/>
<keyword evidence="1" id="KW-0472">Membrane</keyword>
<evidence type="ECO:0000256" key="1">
    <source>
        <dbReference type="SAM" id="Phobius"/>
    </source>
</evidence>
<keyword evidence="2" id="KW-0675">Receptor</keyword>
<dbReference type="InterPro" id="IPR028082">
    <property type="entry name" value="Peripla_BP_I"/>
</dbReference>
<proteinExistence type="predicted"/>
<dbReference type="SUPFAM" id="SSF53822">
    <property type="entry name" value="Periplasmic binding protein-like I"/>
    <property type="match status" value="1"/>
</dbReference>
<keyword evidence="3" id="KW-1185">Reference proteome</keyword>
<dbReference type="Proteomes" id="UP000000844">
    <property type="component" value="Chromosome"/>
</dbReference>
<dbReference type="STRING" id="446470.Snas_3753"/>
<dbReference type="KEGG" id="sna:Snas_3753"/>
<keyword evidence="1" id="KW-1133">Transmembrane helix</keyword>
<protein>
    <submittedName>
        <fullName evidence="2">Extracellular ligand-binding receptor</fullName>
    </submittedName>
</protein>
<dbReference type="RefSeq" id="WP_013018981.1">
    <property type="nucleotide sequence ID" value="NC_013947.1"/>
</dbReference>
<accession>D3PXT0</accession>
<sequence>MTYSDIPDPLWRRVLNRLRGGRREQLTEDDIQKPTMPVSRWRRVLLWGVIPACVVALLTYGIGWFYPDASCDGPFDDLTYVDGECVGATDGGYVFDPAFAKIEKRIKDENDWVARQHDEAGKPAFKVAMLSTLTTSDDTPLNRNQVRSALEGAYVAQHRANHTRGAGDTNRLVQLVLVNEGGAQQGSRYAVDHIIDLAEDSDADIPLSIVMGQAIGTKQTTEAAKRLSANDIPMVGATVTANDLDFAHVDGLLRTAPSNDDFARAFEKYLDGQDKLKSAVLTYDSTKSDTFASTLAASFRDRLGKHIEFSDQPFPGGSVETGGAEVFYSITQNVCSAHPDMVMFAGRRLDLDSFLESLSERICSNEHLTILFTDVGLHDSSQGTKKLEKSLKDANLTLLQATSYDPTWIDTPEAAPDGFGKFLEQYEGLIGTDTTALDNGYGVNNHDAMLAAIKAVRIANPGQAEPPLPSDVRDHLLLLNGVNAVRGATGTLSFNANRGGNPGGKFVPVIPIPTPKDYDPKDTYKTPID</sequence>
<reference evidence="2 3" key="1">
    <citation type="journal article" date="2009" name="Stand. Genomic Sci.">
        <title>Complete genome sequence of Stackebrandtia nassauensis type strain (LLR-40K-21).</title>
        <authorList>
            <person name="Munk C."/>
            <person name="Lapidus A."/>
            <person name="Copeland A."/>
            <person name="Jando M."/>
            <person name="Mayilraj S."/>
            <person name="Glavina Del Rio T."/>
            <person name="Nolan M."/>
            <person name="Chen F."/>
            <person name="Lucas S."/>
            <person name="Tice H."/>
            <person name="Cheng J.F."/>
            <person name="Han C."/>
            <person name="Detter J.C."/>
            <person name="Bruce D."/>
            <person name="Goodwin L."/>
            <person name="Chain P."/>
            <person name="Pitluck S."/>
            <person name="Goker M."/>
            <person name="Ovchinikova G."/>
            <person name="Pati A."/>
            <person name="Ivanova N."/>
            <person name="Mavromatis K."/>
            <person name="Chen A."/>
            <person name="Palaniappan K."/>
            <person name="Land M."/>
            <person name="Hauser L."/>
            <person name="Chang Y.J."/>
            <person name="Jeffries C.D."/>
            <person name="Bristow J."/>
            <person name="Eisen J.A."/>
            <person name="Markowitz V."/>
            <person name="Hugenholtz P."/>
            <person name="Kyrpides N.C."/>
            <person name="Klenk H.P."/>
        </authorList>
    </citation>
    <scope>NUCLEOTIDE SEQUENCE [LARGE SCALE GENOMIC DNA]</scope>
    <source>
        <strain evidence="3">DSM 44728 / CIP 108903 / NRRL B-16338 / NBRC 102104 / LLR-40K-21</strain>
    </source>
</reference>
<dbReference type="eggNOG" id="COG0683">
    <property type="taxonomic scope" value="Bacteria"/>
</dbReference>
<dbReference type="OrthoDB" id="3440574at2"/>
<dbReference type="Gene3D" id="3.40.50.2300">
    <property type="match status" value="2"/>
</dbReference>